<evidence type="ECO:0000313" key="11">
    <source>
        <dbReference type="Proteomes" id="UP000042958"/>
    </source>
</evidence>
<evidence type="ECO:0000256" key="5">
    <source>
        <dbReference type="ARBA" id="ARBA00023002"/>
    </source>
</evidence>
<evidence type="ECO:0000256" key="4">
    <source>
        <dbReference type="ARBA" id="ARBA00022723"/>
    </source>
</evidence>
<name>A0A0F7VEM4_PENBI</name>
<dbReference type="PRINTS" id="PR00385">
    <property type="entry name" value="P450"/>
</dbReference>
<dbReference type="Gene3D" id="1.10.630.10">
    <property type="entry name" value="Cytochrome P450"/>
    <property type="match status" value="2"/>
</dbReference>
<dbReference type="InterPro" id="IPR050121">
    <property type="entry name" value="Cytochrome_P450_monoxygenase"/>
</dbReference>
<dbReference type="STRING" id="104259.A0A0F7VEM4"/>
<dbReference type="InterPro" id="IPR017972">
    <property type="entry name" value="Cyt_P450_CS"/>
</dbReference>
<dbReference type="EMBL" id="CDHK01000003">
    <property type="protein sequence ID" value="CEO58355.1"/>
    <property type="molecule type" value="Genomic_DNA"/>
</dbReference>
<dbReference type="GO" id="GO:0020037">
    <property type="term" value="F:heme binding"/>
    <property type="evidence" value="ECO:0007669"/>
    <property type="project" value="InterPro"/>
</dbReference>
<dbReference type="OrthoDB" id="1470350at2759"/>
<protein>
    <recommendedName>
        <fullName evidence="12">Cytochrome P450</fullName>
    </recommendedName>
</protein>
<proteinExistence type="inferred from homology"/>
<dbReference type="AlphaFoldDB" id="A0A0F7VEM4"/>
<evidence type="ECO:0000256" key="9">
    <source>
        <dbReference type="RuleBase" id="RU000461"/>
    </source>
</evidence>
<dbReference type="GO" id="GO:0016705">
    <property type="term" value="F:oxidoreductase activity, acting on paired donors, with incorporation or reduction of molecular oxygen"/>
    <property type="evidence" value="ECO:0007669"/>
    <property type="project" value="InterPro"/>
</dbReference>
<dbReference type="GO" id="GO:0005506">
    <property type="term" value="F:iron ion binding"/>
    <property type="evidence" value="ECO:0007669"/>
    <property type="project" value="InterPro"/>
</dbReference>
<evidence type="ECO:0000313" key="10">
    <source>
        <dbReference type="EMBL" id="CEO58355.1"/>
    </source>
</evidence>
<keyword evidence="3 8" id="KW-0349">Heme</keyword>
<dbReference type="Proteomes" id="UP000042958">
    <property type="component" value="Unassembled WGS sequence"/>
</dbReference>
<feature type="binding site" description="axial binding residue" evidence="8">
    <location>
        <position position="305"/>
    </location>
    <ligand>
        <name>heme</name>
        <dbReference type="ChEBI" id="CHEBI:30413"/>
    </ligand>
    <ligandPart>
        <name>Fe</name>
        <dbReference type="ChEBI" id="CHEBI:18248"/>
    </ligandPart>
</feature>
<dbReference type="InterPro" id="IPR002401">
    <property type="entry name" value="Cyt_P450_E_grp-I"/>
</dbReference>
<evidence type="ECO:0000256" key="7">
    <source>
        <dbReference type="ARBA" id="ARBA00023033"/>
    </source>
</evidence>
<dbReference type="PANTHER" id="PTHR24305">
    <property type="entry name" value="CYTOCHROME P450"/>
    <property type="match status" value="1"/>
</dbReference>
<dbReference type="PROSITE" id="PS00086">
    <property type="entry name" value="CYTOCHROME_P450"/>
    <property type="match status" value="1"/>
</dbReference>
<dbReference type="SUPFAM" id="SSF48264">
    <property type="entry name" value="Cytochrome P450"/>
    <property type="match status" value="1"/>
</dbReference>
<reference evidence="11" key="1">
    <citation type="journal article" date="2015" name="Genome Announc.">
        <title>Draft genome sequence of the fungus Penicillium brasilianum MG11.</title>
        <authorList>
            <person name="Horn F."/>
            <person name="Linde J."/>
            <person name="Mattern D.J."/>
            <person name="Walther G."/>
            <person name="Guthke R."/>
            <person name="Brakhage A.A."/>
            <person name="Valiante V."/>
        </authorList>
    </citation>
    <scope>NUCLEOTIDE SEQUENCE [LARGE SCALE GENOMIC DNA]</scope>
    <source>
        <strain evidence="11">MG11</strain>
    </source>
</reference>
<evidence type="ECO:0008006" key="12">
    <source>
        <dbReference type="Google" id="ProtNLM"/>
    </source>
</evidence>
<evidence type="ECO:0000256" key="6">
    <source>
        <dbReference type="ARBA" id="ARBA00023004"/>
    </source>
</evidence>
<comment type="similarity">
    <text evidence="2 9">Belongs to the cytochrome P450 family.</text>
</comment>
<keyword evidence="5 9" id="KW-0560">Oxidoreductase</keyword>
<keyword evidence="7 9" id="KW-0503">Monooxygenase</keyword>
<dbReference type="InterPro" id="IPR036396">
    <property type="entry name" value="Cyt_P450_sf"/>
</dbReference>
<gene>
    <name evidence="10" type="ORF">PMG11_03085</name>
</gene>
<comment type="cofactor">
    <cofactor evidence="1 8">
        <name>heme</name>
        <dbReference type="ChEBI" id="CHEBI:30413"/>
    </cofactor>
</comment>
<dbReference type="Pfam" id="PF00067">
    <property type="entry name" value="p450"/>
    <property type="match status" value="1"/>
</dbReference>
<evidence type="ECO:0000256" key="2">
    <source>
        <dbReference type="ARBA" id="ARBA00010617"/>
    </source>
</evidence>
<evidence type="ECO:0000256" key="8">
    <source>
        <dbReference type="PIRSR" id="PIRSR602401-1"/>
    </source>
</evidence>
<evidence type="ECO:0000256" key="1">
    <source>
        <dbReference type="ARBA" id="ARBA00001971"/>
    </source>
</evidence>
<dbReference type="PRINTS" id="PR00463">
    <property type="entry name" value="EP450I"/>
</dbReference>
<evidence type="ECO:0000256" key="3">
    <source>
        <dbReference type="ARBA" id="ARBA00022617"/>
    </source>
</evidence>
<accession>A0A0F7VEM4</accession>
<dbReference type="GO" id="GO:0004497">
    <property type="term" value="F:monooxygenase activity"/>
    <property type="evidence" value="ECO:0007669"/>
    <property type="project" value="UniProtKB-KW"/>
</dbReference>
<dbReference type="InterPro" id="IPR001128">
    <property type="entry name" value="Cyt_P450"/>
</dbReference>
<sequence>MALVSLLESVRPQILQEGLVYLVILYSIFTVGNVPSASASKCPLRRIPGPFWARITSIPISAATIKGQRAQEIYKLHQQYGSVVRIGPNEVSIGDYRYYRPIYTDSKSIVKDSHFYAAATFIGKDNIFQMTNPTQHSARRRLSAIPYSLQSVTSLNPLDELVEEAMGIMFAGSGTTSTTLTYLFYAISLPENSAIQTKLREEVLSLPDDDILALRNNDYINAVIKETFRLFPTIISTLPRIVTEAFQMENFTLPTGTVVGMQNYVHHRDPSVFPEPNTFRPERWLESTKEMELSLTPFSMGRRNCIGQNLAWDELYLAVDSVMRAPFKLLLGKEVKSGEMDMEDRFNIAPKGRRLMLEIVPLS</sequence>
<keyword evidence="11" id="KW-1185">Reference proteome</keyword>
<dbReference type="PANTHER" id="PTHR24305:SF210">
    <property type="entry name" value="CYTOCHROME P450 MONOOXYGENASE ASQL-RELATED"/>
    <property type="match status" value="1"/>
</dbReference>
<keyword evidence="6 8" id="KW-0408">Iron</keyword>
<organism evidence="10 11">
    <name type="scientific">Penicillium brasilianum</name>
    <dbReference type="NCBI Taxonomy" id="104259"/>
    <lineage>
        <taxon>Eukaryota</taxon>
        <taxon>Fungi</taxon>
        <taxon>Dikarya</taxon>
        <taxon>Ascomycota</taxon>
        <taxon>Pezizomycotina</taxon>
        <taxon>Eurotiomycetes</taxon>
        <taxon>Eurotiomycetidae</taxon>
        <taxon>Eurotiales</taxon>
        <taxon>Aspergillaceae</taxon>
        <taxon>Penicillium</taxon>
    </lineage>
</organism>
<dbReference type="GO" id="GO:0043386">
    <property type="term" value="P:mycotoxin biosynthetic process"/>
    <property type="evidence" value="ECO:0007669"/>
    <property type="project" value="UniProtKB-ARBA"/>
</dbReference>
<keyword evidence="4 8" id="KW-0479">Metal-binding</keyword>